<proteinExistence type="predicted"/>
<name>F5YFT7_LEAAZ</name>
<accession>F5YFT7</accession>
<reference evidence="1 2" key="2">
    <citation type="journal article" date="2011" name="ISME J.">
        <title>RNA-seq reveals cooperative metabolic interactions between two termite-gut spirochete species in co-culture.</title>
        <authorList>
            <person name="Rosenthal A.Z."/>
            <person name="Matson E.G."/>
            <person name="Eldar A."/>
            <person name="Leadbetter J.R."/>
        </authorList>
    </citation>
    <scope>NUCLEOTIDE SEQUENCE [LARGE SCALE GENOMIC DNA]</scope>
    <source>
        <strain evidence="2">ATCC BAA-888 / DSM 13862 / ZAS-9</strain>
    </source>
</reference>
<dbReference type="InterPro" id="IPR025051">
    <property type="entry name" value="DUF3990"/>
</dbReference>
<dbReference type="AlphaFoldDB" id="F5YFT7"/>
<evidence type="ECO:0000313" key="2">
    <source>
        <dbReference type="Proteomes" id="UP000009222"/>
    </source>
</evidence>
<dbReference type="Pfam" id="PF13151">
    <property type="entry name" value="DUF3990"/>
    <property type="match status" value="1"/>
</dbReference>
<dbReference type="KEGG" id="taz:TREAZ_2430"/>
<evidence type="ECO:0000313" key="1">
    <source>
        <dbReference type="EMBL" id="AEF81806.1"/>
    </source>
</evidence>
<sequence>MVTGKIANDDVGETVSFVVQGIMRPEDALEKLKFETINNQICFATEKALSFLMYIGFEEL</sequence>
<dbReference type="HOGENOM" id="CLU_2940454_0_0_12"/>
<reference evidence="2" key="1">
    <citation type="submission" date="2009-12" db="EMBL/GenBank/DDBJ databases">
        <title>Complete sequence of Treponema azotonutricium strain ZAS-9.</title>
        <authorList>
            <person name="Tetu S.G."/>
            <person name="Matson E."/>
            <person name="Ren Q."/>
            <person name="Seshadri R."/>
            <person name="Elbourne L."/>
            <person name="Hassan K.A."/>
            <person name="Durkin A."/>
            <person name="Radune D."/>
            <person name="Mohamoud Y."/>
            <person name="Shay R."/>
            <person name="Jin S."/>
            <person name="Zhang X."/>
            <person name="Lucey K."/>
            <person name="Ballor N.R."/>
            <person name="Ottesen E."/>
            <person name="Rosenthal R."/>
            <person name="Allen A."/>
            <person name="Leadbetter J.R."/>
            <person name="Paulsen I.T."/>
        </authorList>
    </citation>
    <scope>NUCLEOTIDE SEQUENCE [LARGE SCALE GENOMIC DNA]</scope>
    <source>
        <strain evidence="2">ATCC BAA-888 / DSM 13862 / ZAS-9</strain>
    </source>
</reference>
<dbReference type="EMBL" id="CP001841">
    <property type="protein sequence ID" value="AEF81806.1"/>
    <property type="molecule type" value="Genomic_DNA"/>
</dbReference>
<gene>
    <name evidence="1" type="ordered locus">TREAZ_2430</name>
</gene>
<protein>
    <submittedName>
        <fullName evidence="1">Uncharacterized protein</fullName>
    </submittedName>
</protein>
<dbReference type="InParanoid" id="F5YFT7"/>
<dbReference type="STRING" id="545695.TREAZ_2430"/>
<keyword evidence="2" id="KW-1185">Reference proteome</keyword>
<organism evidence="1 2">
    <name type="scientific">Leadbettera azotonutricia (strain ATCC BAA-888 / DSM 13862 / ZAS-9)</name>
    <name type="common">Treponema azotonutricium</name>
    <dbReference type="NCBI Taxonomy" id="545695"/>
    <lineage>
        <taxon>Bacteria</taxon>
        <taxon>Pseudomonadati</taxon>
        <taxon>Spirochaetota</taxon>
        <taxon>Spirochaetia</taxon>
        <taxon>Spirochaetales</taxon>
        <taxon>Breznakiellaceae</taxon>
        <taxon>Leadbettera</taxon>
    </lineage>
</organism>
<dbReference type="Proteomes" id="UP000009222">
    <property type="component" value="Chromosome"/>
</dbReference>